<name>A0A1H6FCM0_9GAMM</name>
<organism evidence="2 3">
    <name type="scientific">Candidatus Venteria ishoeyi</name>
    <dbReference type="NCBI Taxonomy" id="1899563"/>
    <lineage>
        <taxon>Bacteria</taxon>
        <taxon>Pseudomonadati</taxon>
        <taxon>Pseudomonadota</taxon>
        <taxon>Gammaproteobacteria</taxon>
        <taxon>Thiotrichales</taxon>
        <taxon>Thiotrichaceae</taxon>
        <taxon>Venteria</taxon>
    </lineage>
</organism>
<dbReference type="EMBL" id="FMSV02000540">
    <property type="protein sequence ID" value="SEH07820.1"/>
    <property type="molecule type" value="Genomic_DNA"/>
</dbReference>
<accession>A0A1H6FCM0</accession>
<dbReference type="RefSeq" id="WP_103921437.1">
    <property type="nucleotide sequence ID" value="NZ_FMSV02000540.1"/>
</dbReference>
<sequence>MQSVLDEFLGLWLDKNGNLLFIKPWNTGGVKVSFASGKTKAPVERGFMQQQLTIDVPGEFHEGFGELIVQFGPPYYGPQLHLRHEITDIYEGKPSLEPSHALVASAPKEKKEWLQWLEPLDDYVLVDDDRKEAVLSSYQLSST</sequence>
<dbReference type="Proteomes" id="UP000236724">
    <property type="component" value="Unassembled WGS sequence"/>
</dbReference>
<evidence type="ECO:0000313" key="1">
    <source>
        <dbReference type="EMBL" id="SEH07820.1"/>
    </source>
</evidence>
<dbReference type="AlphaFoldDB" id="A0A1H6FCM0"/>
<protein>
    <submittedName>
        <fullName evidence="2">Uncharacterized protein</fullName>
    </submittedName>
</protein>
<dbReference type="EMBL" id="FMSV02000540">
    <property type="protein sequence ID" value="SEH07830.1"/>
    <property type="molecule type" value="Genomic_DNA"/>
</dbReference>
<proteinExistence type="predicted"/>
<gene>
    <name evidence="1" type="ORF">MBHS_03707</name>
    <name evidence="2" type="ORF">MBHS_03717</name>
</gene>
<keyword evidence="3" id="KW-1185">Reference proteome</keyword>
<reference evidence="2 3" key="1">
    <citation type="submission" date="2016-10" db="EMBL/GenBank/DDBJ databases">
        <authorList>
            <person name="de Groot N.N."/>
        </authorList>
    </citation>
    <scope>NUCLEOTIDE SEQUENCE [LARGE SCALE GENOMIC DNA]</scope>
    <source>
        <strain evidence="2">MBHS1</strain>
    </source>
</reference>
<evidence type="ECO:0000313" key="3">
    <source>
        <dbReference type="Proteomes" id="UP000236724"/>
    </source>
</evidence>
<evidence type="ECO:0000313" key="2">
    <source>
        <dbReference type="EMBL" id="SEH07830.1"/>
    </source>
</evidence>